<reference evidence="1" key="1">
    <citation type="submission" date="2023-07" db="EMBL/GenBank/DDBJ databases">
        <title>Black Yeasts Isolated from many extreme environments.</title>
        <authorList>
            <person name="Coleine C."/>
            <person name="Stajich J.E."/>
            <person name="Selbmann L."/>
        </authorList>
    </citation>
    <scope>NUCLEOTIDE SEQUENCE</scope>
    <source>
        <strain evidence="1">CCFEE 5485</strain>
    </source>
</reference>
<dbReference type="Proteomes" id="UP001274830">
    <property type="component" value="Unassembled WGS sequence"/>
</dbReference>
<evidence type="ECO:0000313" key="2">
    <source>
        <dbReference type="Proteomes" id="UP001274830"/>
    </source>
</evidence>
<proteinExistence type="predicted"/>
<evidence type="ECO:0000313" key="1">
    <source>
        <dbReference type="EMBL" id="KAK3671041.1"/>
    </source>
</evidence>
<accession>A0AAE0TU21</accession>
<keyword evidence="2" id="KW-1185">Reference proteome</keyword>
<comment type="caution">
    <text evidence="1">The sequence shown here is derived from an EMBL/GenBank/DDBJ whole genome shotgun (WGS) entry which is preliminary data.</text>
</comment>
<dbReference type="AlphaFoldDB" id="A0AAE0TU21"/>
<protein>
    <submittedName>
        <fullName evidence="1">Uncharacterized protein</fullName>
    </submittedName>
</protein>
<gene>
    <name evidence="1" type="ORF">LTR78_009002</name>
</gene>
<name>A0AAE0TU21_9PEZI</name>
<organism evidence="1 2">
    <name type="scientific">Recurvomyces mirabilis</name>
    <dbReference type="NCBI Taxonomy" id="574656"/>
    <lineage>
        <taxon>Eukaryota</taxon>
        <taxon>Fungi</taxon>
        <taxon>Dikarya</taxon>
        <taxon>Ascomycota</taxon>
        <taxon>Pezizomycotina</taxon>
        <taxon>Dothideomycetes</taxon>
        <taxon>Dothideomycetidae</taxon>
        <taxon>Mycosphaerellales</taxon>
        <taxon>Teratosphaeriaceae</taxon>
        <taxon>Recurvomyces</taxon>
    </lineage>
</organism>
<dbReference type="EMBL" id="JAUTXT010000047">
    <property type="protein sequence ID" value="KAK3671041.1"/>
    <property type="molecule type" value="Genomic_DNA"/>
</dbReference>
<sequence>MSLTSVKERKVSSNLDRLGLWQNALETRMRPYRGRKSARNFWKQEMLGAISSLPYPGQRLHIPSDSFIVEAIWYAPNHDTIKLSTLILGNGYDGSQGVLYHTVVVPALASG</sequence>